<dbReference type="EMBL" id="JAVDUU010000001">
    <property type="protein sequence ID" value="MDR6940416.1"/>
    <property type="molecule type" value="Genomic_DNA"/>
</dbReference>
<dbReference type="Proteomes" id="UP001247620">
    <property type="component" value="Unassembled WGS sequence"/>
</dbReference>
<organism evidence="1 2">
    <name type="scientific">Mucilaginibacter pocheonensis</name>
    <dbReference type="NCBI Taxonomy" id="398050"/>
    <lineage>
        <taxon>Bacteria</taxon>
        <taxon>Pseudomonadati</taxon>
        <taxon>Bacteroidota</taxon>
        <taxon>Sphingobacteriia</taxon>
        <taxon>Sphingobacteriales</taxon>
        <taxon>Sphingobacteriaceae</taxon>
        <taxon>Mucilaginibacter</taxon>
    </lineage>
</organism>
<dbReference type="InterPro" id="IPR029044">
    <property type="entry name" value="Nucleotide-diphossugar_trans"/>
</dbReference>
<evidence type="ECO:0000313" key="2">
    <source>
        <dbReference type="Proteomes" id="UP001247620"/>
    </source>
</evidence>
<reference evidence="1 2" key="1">
    <citation type="submission" date="2023-07" db="EMBL/GenBank/DDBJ databases">
        <title>Sorghum-associated microbial communities from plants grown in Nebraska, USA.</title>
        <authorList>
            <person name="Schachtman D."/>
        </authorList>
    </citation>
    <scope>NUCLEOTIDE SEQUENCE [LARGE SCALE GENOMIC DNA]</scope>
    <source>
        <strain evidence="1 2">3262</strain>
    </source>
</reference>
<accession>A0ABU1T4W3</accession>
<sequence>MIAFTICSNNYLAHAKTLGDSFLQYHPGSKFIIGLVDKFNAQLDNSLFSDFELIPVDSLNIPEFDSLNLKYNITELNTAVKPSYFHYIFKKYSPQKLLYIDPDILIQSSLTEVSDILESKNIVITPHILSPIDDDYAPTDYHTLRGGVFNLGFIALSNYSKVKDFLDWWHQRVIKYGFSDFGRSMFYDQLWINFVPCFYDNFHILKHPGYNVANWNLHERQLSKSIDQTFMINNEYPLRFFHFSSYNYYKPHIICSYLTRYSFTSRPDLLPLFNLYYSLLKKNNIEVISKSAVYYYPGLNGLTDSKPVAKRSLILKVFSRVKRSVKVLITGHD</sequence>
<protein>
    <recommendedName>
        <fullName evidence="3">Glycosyl transferase</fullName>
    </recommendedName>
</protein>
<dbReference type="SUPFAM" id="SSF53448">
    <property type="entry name" value="Nucleotide-diphospho-sugar transferases"/>
    <property type="match status" value="1"/>
</dbReference>
<proteinExistence type="predicted"/>
<name>A0ABU1T4W3_9SPHI</name>
<dbReference type="Gene3D" id="3.90.550.10">
    <property type="entry name" value="Spore Coat Polysaccharide Biosynthesis Protein SpsA, Chain A"/>
    <property type="match status" value="1"/>
</dbReference>
<gene>
    <name evidence="1" type="ORF">J2W55_000244</name>
</gene>
<keyword evidence="2" id="KW-1185">Reference proteome</keyword>
<comment type="caution">
    <text evidence="1">The sequence shown here is derived from an EMBL/GenBank/DDBJ whole genome shotgun (WGS) entry which is preliminary data.</text>
</comment>
<evidence type="ECO:0000313" key="1">
    <source>
        <dbReference type="EMBL" id="MDR6940416.1"/>
    </source>
</evidence>
<evidence type="ECO:0008006" key="3">
    <source>
        <dbReference type="Google" id="ProtNLM"/>
    </source>
</evidence>
<dbReference type="RefSeq" id="WP_310091046.1">
    <property type="nucleotide sequence ID" value="NZ_JAVDUU010000001.1"/>
</dbReference>